<dbReference type="PATRIC" id="fig|1423788.3.peg.1201"/>
<gene>
    <name evidence="2" type="ORF">FC78_GL001168</name>
</gene>
<evidence type="ECO:0000256" key="1">
    <source>
        <dbReference type="SAM" id="MobiDB-lite"/>
    </source>
</evidence>
<accession>A0A0R1KPF5</accession>
<dbReference type="STRING" id="1423788.FC78_GL001168"/>
<dbReference type="NCBIfam" id="TIGR01913">
    <property type="entry name" value="bet_lambda"/>
    <property type="match status" value="1"/>
</dbReference>
<feature type="compositionally biased region" description="Polar residues" evidence="1">
    <location>
        <begin position="246"/>
        <end position="265"/>
    </location>
</feature>
<dbReference type="GO" id="GO:0006310">
    <property type="term" value="P:DNA recombination"/>
    <property type="evidence" value="ECO:0007669"/>
    <property type="project" value="InterPro"/>
</dbReference>
<sequence>MQEMTAPKEEKVISYEVNGEEIKLTANMVQNFITKGNSKITPQETMMFMSLCRYQHLNPFLNEAYIIKFGSAPAQIIVSKEAFMKRAESNVNYDGIKAGCIVLRNNEVNYTKGAFVLPTDQLVGGWAEVYRKDRLTPTRIEISLHEFEKTKNGQPSSTWASMPSTMIRKTAMVNALREAFPQDLGAMYTEDDKRNEDISSPKQVNGTESNLEPKKNVNELLGLKPKTTKTNTDNSVEAIDDDGNEKIQNSETETQGQDFKQENLL</sequence>
<dbReference type="Pfam" id="PF03837">
    <property type="entry name" value="RecT"/>
    <property type="match status" value="1"/>
</dbReference>
<feature type="region of interest" description="Disordered" evidence="1">
    <location>
        <begin position="192"/>
        <end position="265"/>
    </location>
</feature>
<dbReference type="EMBL" id="AZDY01000002">
    <property type="protein sequence ID" value="KRK84928.1"/>
    <property type="molecule type" value="Genomic_DNA"/>
</dbReference>
<dbReference type="RefSeq" id="WP_056950398.1">
    <property type="nucleotide sequence ID" value="NZ_AZDY01000002.1"/>
</dbReference>
<organism evidence="2 3">
    <name type="scientific">Companilactobacillus bobalius DSM 19674</name>
    <dbReference type="NCBI Taxonomy" id="1423788"/>
    <lineage>
        <taxon>Bacteria</taxon>
        <taxon>Bacillati</taxon>
        <taxon>Bacillota</taxon>
        <taxon>Bacilli</taxon>
        <taxon>Lactobacillales</taxon>
        <taxon>Lactobacillaceae</taxon>
        <taxon>Companilactobacillus</taxon>
        <taxon>Companilactobacillus bobalius</taxon>
    </lineage>
</organism>
<dbReference type="Proteomes" id="UP000051515">
    <property type="component" value="Unassembled WGS sequence"/>
</dbReference>
<proteinExistence type="predicted"/>
<keyword evidence="3" id="KW-1185">Reference proteome</keyword>
<reference evidence="2 3" key="1">
    <citation type="journal article" date="2015" name="Genome Announc.">
        <title>Expanding the biotechnology potential of lactobacilli through comparative genomics of 213 strains and associated genera.</title>
        <authorList>
            <person name="Sun Z."/>
            <person name="Harris H.M."/>
            <person name="McCann A."/>
            <person name="Guo C."/>
            <person name="Argimon S."/>
            <person name="Zhang W."/>
            <person name="Yang X."/>
            <person name="Jeffery I.B."/>
            <person name="Cooney J.C."/>
            <person name="Kagawa T.F."/>
            <person name="Liu W."/>
            <person name="Song Y."/>
            <person name="Salvetti E."/>
            <person name="Wrobel A."/>
            <person name="Rasinkangas P."/>
            <person name="Parkhill J."/>
            <person name="Rea M.C."/>
            <person name="O'Sullivan O."/>
            <person name="Ritari J."/>
            <person name="Douillard F.P."/>
            <person name="Paul Ross R."/>
            <person name="Yang R."/>
            <person name="Briner A.E."/>
            <person name="Felis G.E."/>
            <person name="de Vos W.M."/>
            <person name="Barrangou R."/>
            <person name="Klaenhammer T.R."/>
            <person name="Caufield P.W."/>
            <person name="Cui Y."/>
            <person name="Zhang H."/>
            <person name="O'Toole P.W."/>
        </authorList>
    </citation>
    <scope>NUCLEOTIDE SEQUENCE [LARGE SCALE GENOMIC DNA]</scope>
    <source>
        <strain evidence="2 3">DSM 19674</strain>
    </source>
</reference>
<dbReference type="AlphaFoldDB" id="A0A0R1KPF5"/>
<name>A0A0R1KPF5_9LACO</name>
<dbReference type="GO" id="GO:0003677">
    <property type="term" value="F:DNA binding"/>
    <property type="evidence" value="ECO:0007669"/>
    <property type="project" value="InterPro"/>
</dbReference>
<protein>
    <submittedName>
        <fullName evidence="2">Phage recombination protein Bet</fullName>
    </submittedName>
</protein>
<dbReference type="InterPro" id="IPR018330">
    <property type="entry name" value="RecT_fam"/>
</dbReference>
<dbReference type="InterPro" id="IPR010183">
    <property type="entry name" value="Phage_lambda_Bet"/>
</dbReference>
<comment type="caution">
    <text evidence="2">The sequence shown here is derived from an EMBL/GenBank/DDBJ whole genome shotgun (WGS) entry which is preliminary data.</text>
</comment>
<evidence type="ECO:0000313" key="3">
    <source>
        <dbReference type="Proteomes" id="UP000051515"/>
    </source>
</evidence>
<evidence type="ECO:0000313" key="2">
    <source>
        <dbReference type="EMBL" id="KRK84928.1"/>
    </source>
</evidence>
<feature type="compositionally biased region" description="Polar residues" evidence="1">
    <location>
        <begin position="200"/>
        <end position="210"/>
    </location>
</feature>